<dbReference type="GO" id="GO:0003917">
    <property type="term" value="F:DNA topoisomerase type I (single strand cut, ATP-independent) activity"/>
    <property type="evidence" value="ECO:0007669"/>
    <property type="project" value="UniProtKB-EC"/>
</dbReference>
<dbReference type="PROSITE" id="PS50880">
    <property type="entry name" value="TOPRIM"/>
    <property type="match status" value="1"/>
</dbReference>
<dbReference type="Gene3D" id="1.10.460.10">
    <property type="entry name" value="Topoisomerase I, domain 2"/>
    <property type="match status" value="1"/>
</dbReference>
<sequence length="597" mass="68985">MTTVILAEKPDQAKKYAKALGQAKWDNDCWRVTNSTFGELVIVSSVGHIVHMENPLKQYENWNLNNLPVFPKEFNYRISSGKRKVFSTIKREVDRADTVIIGTDPGREGEAIAYRILEKIPKAMSKVKWRLWCNSLSKQGIQKSFSQLLPASQTVNLYHEATARHISDWLVGYNLSPFTTIKMKKDGLLGEQDKAMSVGRVQTPIVNLIVENDESISNFSSMAFYKVQLLDKENDLTFTNRDIFHTCEEADEVVKSLSTTARVAEVSIEIVEKSAPELFDLSDLQAHMSKYFQWSADKTLAVAQQLYDKEVTSYPRTDYKTITNFEFLYLNQPGYVERLSTGIDMVGFEKKKETLSSHYVDDEQTGEHHAIIPTDTFPNQTEYFFDTDEIILYKEIAKRTLLMFEGDYVYEKRKVILENNGYEFSTTGAQLVSKGWRKFVPSIRQLKFLSEEFEVGQAVEIEKTWIQDETKPPKRITEADLLSTILKKFRLGTAATRAEILKKIFERQYLVKDKKTGQLFPLDRGKKLIYFLKQFDIMYTNIETTKIWEETLVRIGRGEIQKEQFILQVKMAIAKQIEEVIHQERYKDLGSSYHSSS</sequence>
<evidence type="ECO:0000313" key="13">
    <source>
        <dbReference type="EMBL" id="MDX5038011.1"/>
    </source>
</evidence>
<dbReference type="GO" id="GO:0006310">
    <property type="term" value="P:DNA recombination"/>
    <property type="evidence" value="ECO:0007669"/>
    <property type="project" value="TreeGrafter"/>
</dbReference>
<dbReference type="PRINTS" id="PR00417">
    <property type="entry name" value="PRTPISMRASEI"/>
</dbReference>
<keyword evidence="6 13" id="KW-0413">Isomerase</keyword>
<dbReference type="PROSITE" id="PS00396">
    <property type="entry name" value="TOPO_IA_1"/>
    <property type="match status" value="1"/>
</dbReference>
<dbReference type="Pfam" id="PF01751">
    <property type="entry name" value="Toprim"/>
    <property type="match status" value="1"/>
</dbReference>
<dbReference type="InterPro" id="IPR023405">
    <property type="entry name" value="Topo_IA_core_domain"/>
</dbReference>
<dbReference type="InterPro" id="IPR013826">
    <property type="entry name" value="Topo_IA_cen_sub3"/>
</dbReference>
<dbReference type="GO" id="GO:0006265">
    <property type="term" value="P:DNA topological change"/>
    <property type="evidence" value="ECO:0007669"/>
    <property type="project" value="InterPro"/>
</dbReference>
<evidence type="ECO:0000256" key="7">
    <source>
        <dbReference type="ARBA" id="ARBA00030003"/>
    </source>
</evidence>
<comment type="caution">
    <text evidence="13">The sequence shown here is derived from an EMBL/GenBank/DDBJ whole genome shotgun (WGS) entry which is preliminary data.</text>
</comment>
<evidence type="ECO:0000259" key="12">
    <source>
        <dbReference type="PROSITE" id="PS52039"/>
    </source>
</evidence>
<dbReference type="GO" id="GO:0003677">
    <property type="term" value="F:DNA binding"/>
    <property type="evidence" value="ECO:0007669"/>
    <property type="project" value="UniProtKB-KW"/>
</dbReference>
<comment type="catalytic activity">
    <reaction evidence="1">
        <text>ATP-independent breakage of single-stranded DNA, followed by passage and rejoining.</text>
        <dbReference type="EC" id="5.6.2.1"/>
    </reaction>
</comment>
<dbReference type="InterPro" id="IPR003601">
    <property type="entry name" value="Topo_IA_2"/>
</dbReference>
<evidence type="ECO:0000313" key="14">
    <source>
        <dbReference type="Proteomes" id="UP001270004"/>
    </source>
</evidence>
<dbReference type="Gene3D" id="3.40.50.140">
    <property type="match status" value="1"/>
</dbReference>
<protein>
    <recommendedName>
        <fullName evidence="3">DNA topoisomerase</fullName>
        <ecNumber evidence="3">5.6.2.1</ecNumber>
    </recommendedName>
    <alternativeName>
        <fullName evidence="10">Omega-protein</fullName>
    </alternativeName>
    <alternativeName>
        <fullName evidence="9">Relaxing enzyme</fullName>
    </alternativeName>
    <alternativeName>
        <fullName evidence="7">Swivelase</fullName>
    </alternativeName>
    <alternativeName>
        <fullName evidence="8">Untwisting enzyme</fullName>
    </alternativeName>
</protein>
<dbReference type="SMART" id="SM00437">
    <property type="entry name" value="TOP1Ac"/>
    <property type="match status" value="1"/>
</dbReference>
<dbReference type="InterPro" id="IPR013497">
    <property type="entry name" value="Topo_IA_cen"/>
</dbReference>
<dbReference type="CDD" id="cd00186">
    <property type="entry name" value="TOP1Ac"/>
    <property type="match status" value="1"/>
</dbReference>
<evidence type="ECO:0000256" key="6">
    <source>
        <dbReference type="ARBA" id="ARBA00023235"/>
    </source>
</evidence>
<dbReference type="InterPro" id="IPR003602">
    <property type="entry name" value="Topo_IA_DNA-bd_dom"/>
</dbReference>
<evidence type="ECO:0000256" key="10">
    <source>
        <dbReference type="ARBA" id="ARBA00032877"/>
    </source>
</evidence>
<dbReference type="InterPro" id="IPR013825">
    <property type="entry name" value="Topo_IA_cen_sub2"/>
</dbReference>
<gene>
    <name evidence="13" type="ORF">SHY70_06915</name>
</gene>
<dbReference type="InterPro" id="IPR000380">
    <property type="entry name" value="Topo_IA"/>
</dbReference>
<feature type="domain" description="Toprim" evidence="11">
    <location>
        <begin position="2"/>
        <end position="135"/>
    </location>
</feature>
<dbReference type="PANTHER" id="PTHR11390:SF21">
    <property type="entry name" value="DNA TOPOISOMERASE 3-ALPHA"/>
    <property type="match status" value="1"/>
</dbReference>
<organism evidence="13 14">
    <name type="scientific">Streptococcus suis</name>
    <dbReference type="NCBI Taxonomy" id="1307"/>
    <lineage>
        <taxon>Bacteria</taxon>
        <taxon>Bacillati</taxon>
        <taxon>Bacillota</taxon>
        <taxon>Bacilli</taxon>
        <taxon>Lactobacillales</taxon>
        <taxon>Streptococcaceae</taxon>
        <taxon>Streptococcus</taxon>
    </lineage>
</organism>
<accession>A0AAW9DG34</accession>
<proteinExistence type="inferred from homology"/>
<dbReference type="InterPro" id="IPR023406">
    <property type="entry name" value="Topo_IA_AS"/>
</dbReference>
<keyword evidence="4" id="KW-0799">Topoisomerase</keyword>
<dbReference type="Pfam" id="PF01131">
    <property type="entry name" value="Topoisom_bac"/>
    <property type="match status" value="1"/>
</dbReference>
<dbReference type="EMBL" id="JAWWZK010000011">
    <property type="protein sequence ID" value="MDX5038011.1"/>
    <property type="molecule type" value="Genomic_DNA"/>
</dbReference>
<comment type="similarity">
    <text evidence="2">Belongs to the type IA topoisomerase family.</text>
</comment>
<feature type="domain" description="Topo IA-type catalytic" evidence="12">
    <location>
        <begin position="154"/>
        <end position="577"/>
    </location>
</feature>
<evidence type="ECO:0000256" key="3">
    <source>
        <dbReference type="ARBA" id="ARBA00012891"/>
    </source>
</evidence>
<dbReference type="CDD" id="cd01028">
    <property type="entry name" value="TOPRIM_TopoIA"/>
    <property type="match status" value="1"/>
</dbReference>
<dbReference type="EC" id="5.6.2.1" evidence="3"/>
<dbReference type="GO" id="GO:0043597">
    <property type="term" value="C:cytoplasmic replication fork"/>
    <property type="evidence" value="ECO:0007669"/>
    <property type="project" value="TreeGrafter"/>
</dbReference>
<evidence type="ECO:0000256" key="1">
    <source>
        <dbReference type="ARBA" id="ARBA00000213"/>
    </source>
</evidence>
<dbReference type="PANTHER" id="PTHR11390">
    <property type="entry name" value="PROKARYOTIC DNA TOPOISOMERASE"/>
    <property type="match status" value="1"/>
</dbReference>
<evidence type="ECO:0000256" key="4">
    <source>
        <dbReference type="ARBA" id="ARBA00023029"/>
    </source>
</evidence>
<evidence type="ECO:0000256" key="2">
    <source>
        <dbReference type="ARBA" id="ARBA00009446"/>
    </source>
</evidence>
<dbReference type="SMART" id="SM00493">
    <property type="entry name" value="TOPRIM"/>
    <property type="match status" value="1"/>
</dbReference>
<dbReference type="AlphaFoldDB" id="A0AAW9DG34"/>
<evidence type="ECO:0000256" key="9">
    <source>
        <dbReference type="ARBA" id="ARBA00032235"/>
    </source>
</evidence>
<reference evidence="13" key="1">
    <citation type="submission" date="2023-11" db="EMBL/GenBank/DDBJ databases">
        <title>Antimicrobial resistance in invasive Streptococcus suis isolated in Spain and the associated genetic mechanisms.</title>
        <authorList>
            <person name="Uruen C."/>
            <person name="Arenas J.A."/>
        </authorList>
    </citation>
    <scope>NUCLEOTIDE SEQUENCE</scope>
    <source>
        <strain evidence="13">Ss_70</strain>
    </source>
</reference>
<dbReference type="SUPFAM" id="SSF56712">
    <property type="entry name" value="Prokaryotic type I DNA topoisomerase"/>
    <property type="match status" value="1"/>
</dbReference>
<dbReference type="Proteomes" id="UP001270004">
    <property type="component" value="Unassembled WGS sequence"/>
</dbReference>
<dbReference type="RefSeq" id="WP_024380179.1">
    <property type="nucleotide sequence ID" value="NZ_JAWWZK010000011.1"/>
</dbReference>
<evidence type="ECO:0000256" key="5">
    <source>
        <dbReference type="ARBA" id="ARBA00023125"/>
    </source>
</evidence>
<evidence type="ECO:0000256" key="8">
    <source>
        <dbReference type="ARBA" id="ARBA00031985"/>
    </source>
</evidence>
<dbReference type="GO" id="GO:0006281">
    <property type="term" value="P:DNA repair"/>
    <property type="evidence" value="ECO:0007669"/>
    <property type="project" value="TreeGrafter"/>
</dbReference>
<dbReference type="SMART" id="SM00436">
    <property type="entry name" value="TOP1Bc"/>
    <property type="match status" value="1"/>
</dbReference>
<dbReference type="Gene3D" id="2.70.20.10">
    <property type="entry name" value="Topoisomerase I, domain 3"/>
    <property type="match status" value="1"/>
</dbReference>
<dbReference type="Gene3D" id="1.10.290.10">
    <property type="entry name" value="Topoisomerase I, domain 4"/>
    <property type="match status" value="1"/>
</dbReference>
<dbReference type="InterPro" id="IPR006171">
    <property type="entry name" value="TOPRIM_dom"/>
</dbReference>
<keyword evidence="5" id="KW-0238">DNA-binding</keyword>
<dbReference type="InterPro" id="IPR013824">
    <property type="entry name" value="Topo_IA_cen_sub1"/>
</dbReference>
<evidence type="ECO:0000259" key="11">
    <source>
        <dbReference type="PROSITE" id="PS50880"/>
    </source>
</evidence>
<name>A0AAW9DG34_STRSU</name>
<dbReference type="PROSITE" id="PS52039">
    <property type="entry name" value="TOPO_IA_2"/>
    <property type="match status" value="1"/>
</dbReference>